<accession>A0A975U6Q4</accession>
<dbReference type="InterPro" id="IPR013078">
    <property type="entry name" value="His_Pase_superF_clade-1"/>
</dbReference>
<reference evidence="1" key="1">
    <citation type="submission" date="2021-06" db="EMBL/GenBank/DDBJ databases">
        <title>Elioraea tepida, sp. nov., a moderately thermophilic aerobic anoxygenic phototrophic bacterium isolated from an alkaline siliceous hot spring mat community in Yellowstone National Park, WY, USA.</title>
        <authorList>
            <person name="Saini M.K."/>
            <person name="Yoshida S."/>
            <person name="Sebastian A."/>
            <person name="Hirose S."/>
            <person name="Hara E."/>
            <person name="Tamaki H."/>
            <person name="Soulier N.T."/>
            <person name="Albert I."/>
            <person name="Hanada S."/>
            <person name="Bryant D.A."/>
            <person name="Tank M."/>
        </authorList>
    </citation>
    <scope>NUCLEOTIDE SEQUENCE</scope>
    <source>
        <strain evidence="1">MS-P2</strain>
    </source>
</reference>
<name>A0A975U6Q4_9PROT</name>
<dbReference type="Pfam" id="PF00300">
    <property type="entry name" value="His_Phos_1"/>
    <property type="match status" value="1"/>
</dbReference>
<dbReference type="PANTHER" id="PTHR48100:SF57">
    <property type="entry name" value="PHOSPHOGLYCERATE MUTASE"/>
    <property type="match status" value="1"/>
</dbReference>
<evidence type="ECO:0000313" key="1">
    <source>
        <dbReference type="EMBL" id="QXM26061.1"/>
    </source>
</evidence>
<gene>
    <name evidence="1" type="ORF">KO353_07710</name>
</gene>
<sequence>MILLRHGQSEFNAAFSATRIDPGIPDPKLTELGRAQAAAAAEALAGERLARIIASPFTRALETAAIIAARLELPIIVNPIVRERCAFHCDIGTPASVLARTWPELDFSHLDEQWWPTLEESEAETEARAAAFRAEMAALPDWNDTLVVTHWGFILCMTGERLQNGEWRRVDPRLPGPAEVPWLRA</sequence>
<organism evidence="1 2">
    <name type="scientific">Elioraea tepida</name>
    <dbReference type="NCBI Taxonomy" id="2843330"/>
    <lineage>
        <taxon>Bacteria</taxon>
        <taxon>Pseudomonadati</taxon>
        <taxon>Pseudomonadota</taxon>
        <taxon>Alphaproteobacteria</taxon>
        <taxon>Acetobacterales</taxon>
        <taxon>Elioraeaceae</taxon>
        <taxon>Elioraea</taxon>
    </lineage>
</organism>
<dbReference type="RefSeq" id="WP_218287112.1">
    <property type="nucleotide sequence ID" value="NZ_CP076448.1"/>
</dbReference>
<dbReference type="KEGG" id="elio:KO353_07710"/>
<keyword evidence="2" id="KW-1185">Reference proteome</keyword>
<dbReference type="GO" id="GO:0005737">
    <property type="term" value="C:cytoplasm"/>
    <property type="evidence" value="ECO:0007669"/>
    <property type="project" value="TreeGrafter"/>
</dbReference>
<proteinExistence type="predicted"/>
<dbReference type="InterPro" id="IPR050275">
    <property type="entry name" value="PGM_Phosphatase"/>
</dbReference>
<dbReference type="CDD" id="cd07067">
    <property type="entry name" value="HP_PGM_like"/>
    <property type="match status" value="1"/>
</dbReference>
<dbReference type="InterPro" id="IPR001345">
    <property type="entry name" value="PG/BPGM_mutase_AS"/>
</dbReference>
<dbReference type="PANTHER" id="PTHR48100">
    <property type="entry name" value="BROAD-SPECIFICITY PHOSPHATASE YOR283W-RELATED"/>
    <property type="match status" value="1"/>
</dbReference>
<dbReference type="SMART" id="SM00855">
    <property type="entry name" value="PGAM"/>
    <property type="match status" value="1"/>
</dbReference>
<dbReference type="Proteomes" id="UP000694001">
    <property type="component" value="Chromosome"/>
</dbReference>
<dbReference type="GO" id="GO:0016791">
    <property type="term" value="F:phosphatase activity"/>
    <property type="evidence" value="ECO:0007669"/>
    <property type="project" value="TreeGrafter"/>
</dbReference>
<dbReference type="EMBL" id="CP076448">
    <property type="protein sequence ID" value="QXM26061.1"/>
    <property type="molecule type" value="Genomic_DNA"/>
</dbReference>
<dbReference type="AlphaFoldDB" id="A0A975U6Q4"/>
<evidence type="ECO:0000313" key="2">
    <source>
        <dbReference type="Proteomes" id="UP000694001"/>
    </source>
</evidence>
<dbReference type="PROSITE" id="PS00175">
    <property type="entry name" value="PG_MUTASE"/>
    <property type="match status" value="1"/>
</dbReference>
<protein>
    <submittedName>
        <fullName evidence="1">Phosphoglycerate mutase family protein</fullName>
    </submittedName>
</protein>